<keyword evidence="1" id="KW-0732">Signal</keyword>
<feature type="chain" id="PRO_5014882613" evidence="1">
    <location>
        <begin position="22"/>
        <end position="76"/>
    </location>
</feature>
<proteinExistence type="predicted"/>
<accession>A0A2M4CCJ7</accession>
<name>A0A2M4CCJ7_9DIPT</name>
<evidence type="ECO:0000313" key="2">
    <source>
        <dbReference type="EMBL" id="MBW63057.1"/>
    </source>
</evidence>
<protein>
    <submittedName>
        <fullName evidence="2">Putative secreted protein</fullName>
    </submittedName>
</protein>
<organism evidence="2">
    <name type="scientific">Anopheles marajoara</name>
    <dbReference type="NCBI Taxonomy" id="58244"/>
    <lineage>
        <taxon>Eukaryota</taxon>
        <taxon>Metazoa</taxon>
        <taxon>Ecdysozoa</taxon>
        <taxon>Arthropoda</taxon>
        <taxon>Hexapoda</taxon>
        <taxon>Insecta</taxon>
        <taxon>Pterygota</taxon>
        <taxon>Neoptera</taxon>
        <taxon>Endopterygota</taxon>
        <taxon>Diptera</taxon>
        <taxon>Nematocera</taxon>
        <taxon>Culicoidea</taxon>
        <taxon>Culicidae</taxon>
        <taxon>Anophelinae</taxon>
        <taxon>Anopheles</taxon>
    </lineage>
</organism>
<reference evidence="2" key="1">
    <citation type="submission" date="2018-01" db="EMBL/GenBank/DDBJ databases">
        <title>An insight into the sialome of Amazonian anophelines.</title>
        <authorList>
            <person name="Ribeiro J.M."/>
            <person name="Scarpassa V."/>
            <person name="Calvo E."/>
        </authorList>
    </citation>
    <scope>NUCLEOTIDE SEQUENCE</scope>
    <source>
        <tissue evidence="2">Salivary glands</tissue>
    </source>
</reference>
<sequence>MILCVDLLLCLWFGMNNIIMSITVSNPTCHCREREWLEAPKRRSFFRATDSALPCFVSFHGRQPLRVNGKRYFRRT</sequence>
<dbReference type="AlphaFoldDB" id="A0A2M4CCJ7"/>
<dbReference type="EMBL" id="GGFJ01013916">
    <property type="protein sequence ID" value="MBW63057.1"/>
    <property type="molecule type" value="Transcribed_RNA"/>
</dbReference>
<feature type="signal peptide" evidence="1">
    <location>
        <begin position="1"/>
        <end position="21"/>
    </location>
</feature>
<evidence type="ECO:0000256" key="1">
    <source>
        <dbReference type="SAM" id="SignalP"/>
    </source>
</evidence>